<gene>
    <name evidence="1" type="ORF">OF801_07485</name>
</gene>
<proteinExistence type="predicted"/>
<organism evidence="1 2">
    <name type="scientific">Lactococcus garvieae</name>
    <dbReference type="NCBI Taxonomy" id="1363"/>
    <lineage>
        <taxon>Bacteria</taxon>
        <taxon>Bacillati</taxon>
        <taxon>Bacillota</taxon>
        <taxon>Bacilli</taxon>
        <taxon>Lactobacillales</taxon>
        <taxon>Streptococcaceae</taxon>
        <taxon>Lactococcus</taxon>
    </lineage>
</organism>
<dbReference type="AlphaFoldDB" id="A0AA46TV08"/>
<accession>A0AA46TV08</accession>
<evidence type="ECO:0000313" key="2">
    <source>
        <dbReference type="Proteomes" id="UP001164042"/>
    </source>
</evidence>
<dbReference type="GeneID" id="61073305"/>
<evidence type="ECO:0000313" key="1">
    <source>
        <dbReference type="EMBL" id="UYT09814.1"/>
    </source>
</evidence>
<reference evidence="1" key="1">
    <citation type="submission" date="2022-10" db="EMBL/GenBank/DDBJ databases">
        <title>Genome assembly of Lactococcus garvieae isolates from cricket gut.</title>
        <authorList>
            <person name="Luecke A.R."/>
            <person name="Brown A.M.V."/>
            <person name="Wakeman C.A."/>
        </authorList>
    </citation>
    <scope>NUCLEOTIDE SEQUENCE</scope>
    <source>
        <strain evidence="1">Alexii-11_2</strain>
    </source>
</reference>
<protein>
    <submittedName>
        <fullName evidence="1">Uncharacterized protein</fullName>
    </submittedName>
</protein>
<dbReference type="RefSeq" id="WP_042219031.1">
    <property type="nucleotide sequence ID" value="NZ_CP065637.1"/>
</dbReference>
<dbReference type="Proteomes" id="UP001164042">
    <property type="component" value="Chromosome"/>
</dbReference>
<dbReference type="EMBL" id="CP109635">
    <property type="protein sequence ID" value="UYT09814.1"/>
    <property type="molecule type" value="Genomic_DNA"/>
</dbReference>
<name>A0AA46TV08_9LACT</name>
<sequence>MEERFTDLCTPNKLAEIFEYEKKTIQNYISQMRGNHEFSKYVVGPRGHTMVSYAGFYDYWISKGEKQREML</sequence>